<accession>A0AAU7DV73</accession>
<gene>
    <name evidence="1" type="ORF">V5R04_13520</name>
</gene>
<sequence length="106" mass="11735">MRKVQLDRSILLGADPAGEMIKLVNLGFSEFELLTNRPLDLTIWAMEIAPVVQNKVAAVRAETGIATAVVKHLSVRSRRSSAINYDAIPPELRNRMVEPGRPDTAR</sequence>
<proteinExistence type="predicted"/>
<dbReference type="AlphaFoldDB" id="A0AAU7DV73"/>
<dbReference type="EMBL" id="CP146203">
    <property type="protein sequence ID" value="XBH21219.1"/>
    <property type="molecule type" value="Genomic_DNA"/>
</dbReference>
<evidence type="ECO:0000313" key="1">
    <source>
        <dbReference type="EMBL" id="XBH21219.1"/>
    </source>
</evidence>
<name>A0AAU7DV73_9MICO</name>
<protein>
    <submittedName>
        <fullName evidence="1">Uncharacterized protein</fullName>
    </submittedName>
</protein>
<organism evidence="1">
    <name type="scientific">Jonesiaceae bacterium BS-20</name>
    <dbReference type="NCBI Taxonomy" id="3120821"/>
    <lineage>
        <taxon>Bacteria</taxon>
        <taxon>Bacillati</taxon>
        <taxon>Actinomycetota</taxon>
        <taxon>Actinomycetes</taxon>
        <taxon>Micrococcales</taxon>
        <taxon>Jonesiaceae</taxon>
    </lineage>
</organism>
<reference evidence="1" key="1">
    <citation type="submission" date="2024-02" db="EMBL/GenBank/DDBJ databases">
        <title>Tomenella chthoni gen. nov. sp. nov., a member of the family Jonesiaceae isolated from bat guano.</title>
        <authorList>
            <person name="Miller S.L."/>
            <person name="King J."/>
            <person name="Sankaranarayanan K."/>
            <person name="Lawson P.A."/>
        </authorList>
    </citation>
    <scope>NUCLEOTIDE SEQUENCE</scope>
    <source>
        <strain evidence="1">BS-20</strain>
    </source>
</reference>